<gene>
    <name evidence="1" type="ORF">BJP34_03690</name>
</gene>
<dbReference type="AlphaFoldDB" id="A0A1D8TM26"/>
<protein>
    <submittedName>
        <fullName evidence="1">Uncharacterized protein</fullName>
    </submittedName>
</protein>
<evidence type="ECO:0000313" key="2">
    <source>
        <dbReference type="Proteomes" id="UP000177870"/>
    </source>
</evidence>
<dbReference type="EMBL" id="CP017599">
    <property type="protein sequence ID" value="AOW98664.1"/>
    <property type="molecule type" value="Genomic_DNA"/>
</dbReference>
<organism evidence="1 2">
    <name type="scientific">Moorena producens PAL-8-15-08-1</name>
    <dbReference type="NCBI Taxonomy" id="1458985"/>
    <lineage>
        <taxon>Bacteria</taxon>
        <taxon>Bacillati</taxon>
        <taxon>Cyanobacteriota</taxon>
        <taxon>Cyanophyceae</taxon>
        <taxon>Coleofasciculales</taxon>
        <taxon>Coleofasciculaceae</taxon>
        <taxon>Moorena</taxon>
    </lineage>
</organism>
<sequence length="172" mass="19228">MSSKLILEETPNTNSAISELESAIQSYTHALTTLEDTSSPSKETVLEVLTARDTVQAELTNQSQIPTGSLIKVNDLDHRLKQETNKITTVDLTEWHAIFNPNVDAWWWFLKPPKHRWDNLDWLWKILTIVFLTLSLSLTVDIASRFLSGGPDSLGAFVAATQSVLLGGRHES</sequence>
<dbReference type="KEGG" id="mpro:BJP34_03690"/>
<dbReference type="RefSeq" id="WP_070391171.1">
    <property type="nucleotide sequence ID" value="NZ_CP017599.1"/>
</dbReference>
<proteinExistence type="predicted"/>
<reference evidence="2" key="1">
    <citation type="submission" date="2016-10" db="EMBL/GenBank/DDBJ databases">
        <title>Comparative genomics uncovers the prolific and rare metabolic potential of the cyanobacterial genus Moorea.</title>
        <authorList>
            <person name="Leao T."/>
            <person name="Castelao G."/>
            <person name="Korobeynikov A."/>
            <person name="Monroe E.A."/>
            <person name="Podell S."/>
            <person name="Glukhov E."/>
            <person name="Allen E."/>
            <person name="Gerwick W.H."/>
            <person name="Gerwick L."/>
        </authorList>
    </citation>
    <scope>NUCLEOTIDE SEQUENCE [LARGE SCALE GENOMIC DNA]</scope>
    <source>
        <strain evidence="2">PAL-8-15-08-1</strain>
    </source>
</reference>
<dbReference type="STRING" id="1458985.BJP34_03690"/>
<accession>A0A1D8TM26</accession>
<evidence type="ECO:0000313" key="1">
    <source>
        <dbReference type="EMBL" id="AOW98664.1"/>
    </source>
</evidence>
<dbReference type="Proteomes" id="UP000177870">
    <property type="component" value="Chromosome"/>
</dbReference>
<name>A0A1D8TM26_9CYAN</name>